<keyword evidence="2" id="KW-1185">Reference proteome</keyword>
<organism evidence="1 2">
    <name type="scientific">Datura stramonium</name>
    <name type="common">Jimsonweed</name>
    <name type="synonym">Common thornapple</name>
    <dbReference type="NCBI Taxonomy" id="4076"/>
    <lineage>
        <taxon>Eukaryota</taxon>
        <taxon>Viridiplantae</taxon>
        <taxon>Streptophyta</taxon>
        <taxon>Embryophyta</taxon>
        <taxon>Tracheophyta</taxon>
        <taxon>Spermatophyta</taxon>
        <taxon>Magnoliopsida</taxon>
        <taxon>eudicotyledons</taxon>
        <taxon>Gunneridae</taxon>
        <taxon>Pentapetalae</taxon>
        <taxon>asterids</taxon>
        <taxon>lamiids</taxon>
        <taxon>Solanales</taxon>
        <taxon>Solanaceae</taxon>
        <taxon>Solanoideae</taxon>
        <taxon>Datureae</taxon>
        <taxon>Datura</taxon>
    </lineage>
</organism>
<feature type="non-terminal residue" evidence="1">
    <location>
        <position position="134"/>
    </location>
</feature>
<sequence>MDEEYYYGCVHGNLHLVGSSITDLFQINIFVLGNDYTSWKLKYCIDRRKPTLCGIRKMICSWSGFTSSCIKLTFTMLSLMASEANQKLVPYLALYMPCKVKFTVKGGICEELPLPSVHHLIENPFWIGSKLSNI</sequence>
<reference evidence="1 2" key="1">
    <citation type="journal article" date="2021" name="BMC Genomics">
        <title>Datura genome reveals duplications of psychoactive alkaloid biosynthetic genes and high mutation rate following tissue culture.</title>
        <authorList>
            <person name="Rajewski A."/>
            <person name="Carter-House D."/>
            <person name="Stajich J."/>
            <person name="Litt A."/>
        </authorList>
    </citation>
    <scope>NUCLEOTIDE SEQUENCE [LARGE SCALE GENOMIC DNA]</scope>
    <source>
        <strain evidence="1">AR-01</strain>
    </source>
</reference>
<accession>A0ABS8RXC6</accession>
<comment type="caution">
    <text evidence="1">The sequence shown here is derived from an EMBL/GenBank/DDBJ whole genome shotgun (WGS) entry which is preliminary data.</text>
</comment>
<proteinExistence type="predicted"/>
<gene>
    <name evidence="1" type="ORF">HAX54_004710</name>
</gene>
<name>A0ABS8RXC6_DATST</name>
<dbReference type="EMBL" id="JACEIK010000122">
    <property type="protein sequence ID" value="MCD7450264.1"/>
    <property type="molecule type" value="Genomic_DNA"/>
</dbReference>
<evidence type="ECO:0000313" key="1">
    <source>
        <dbReference type="EMBL" id="MCD7450264.1"/>
    </source>
</evidence>
<dbReference type="Proteomes" id="UP000823775">
    <property type="component" value="Unassembled WGS sequence"/>
</dbReference>
<evidence type="ECO:0000313" key="2">
    <source>
        <dbReference type="Proteomes" id="UP000823775"/>
    </source>
</evidence>
<protein>
    <submittedName>
        <fullName evidence="1">Uncharacterized protein</fullName>
    </submittedName>
</protein>